<dbReference type="Gene3D" id="1.10.8.60">
    <property type="match status" value="1"/>
</dbReference>
<keyword evidence="7" id="KW-1185">Reference proteome</keyword>
<dbReference type="InterPro" id="IPR003593">
    <property type="entry name" value="AAA+_ATPase"/>
</dbReference>
<dbReference type="Pfam" id="PF17866">
    <property type="entry name" value="AAA_lid_6"/>
    <property type="match status" value="1"/>
</dbReference>
<dbReference type="Proteomes" id="UP000286931">
    <property type="component" value="Unassembled WGS sequence"/>
</dbReference>
<dbReference type="InterPro" id="IPR003959">
    <property type="entry name" value="ATPase_AAA_core"/>
</dbReference>
<keyword evidence="3" id="KW-0067">ATP-binding</keyword>
<feature type="domain" description="AAA+ ATPase" evidence="5">
    <location>
        <begin position="636"/>
        <end position="774"/>
    </location>
</feature>
<evidence type="ECO:0000256" key="3">
    <source>
        <dbReference type="ARBA" id="ARBA00022840"/>
    </source>
</evidence>
<evidence type="ECO:0000256" key="2">
    <source>
        <dbReference type="ARBA" id="ARBA00022741"/>
    </source>
</evidence>
<feature type="region of interest" description="Disordered" evidence="4">
    <location>
        <begin position="565"/>
        <end position="587"/>
    </location>
</feature>
<dbReference type="PANTHER" id="PTHR43392:SF2">
    <property type="entry name" value="AAA-TYPE ATPASE FAMILY PROTEIN _ ANKYRIN REPEAT FAMILY PROTEIN"/>
    <property type="match status" value="1"/>
</dbReference>
<dbReference type="EMBL" id="BIFH01000032">
    <property type="protein sequence ID" value="GCD99282.1"/>
    <property type="molecule type" value="Genomic_DNA"/>
</dbReference>
<dbReference type="InterPro" id="IPR000641">
    <property type="entry name" value="CbxX/CfxQ"/>
</dbReference>
<gene>
    <name evidence="6" type="ORF">EHYA_06996</name>
</gene>
<dbReference type="PANTHER" id="PTHR43392">
    <property type="entry name" value="AAA-TYPE ATPASE FAMILY PROTEIN / ANKYRIN REPEAT FAMILY PROTEIN"/>
    <property type="match status" value="1"/>
</dbReference>
<sequence>MSVFGNRGNRGPRGDRPQRGGRPVTTGRTIAELIGAAPDGARVLIAPGEYREHVVLDRGVVLVAEQGPGSVRLTGAHDVALTVSGGVGVRVEGVVLIAADAAAPAVRVTGTAEVAFDDCRVLGGRVEIVDTARVRLGDCRISAAGVAGVSVADDARLSMTGCRICAVDGAGVLLTGSATVTLADSVVTEAGVGLNVRDTASVQVRGCAFVRCTHNAVLVENEAMAGLDACRCTESGEDAVLVRCVAKLTMRGSAVDRAGASGVAAIGQASANVLDCQIVGAALSGAVADEESRLDLVGGLIRATGANGVFARGSARVGLDGVVIADTAFTAVHLDEHAHGELAAVVLGPTPEHGLCVAGAAGVTATGLLVRAAEMTGIHLGGTGTARVHASAAHRCGIGLRVDEGIDAEIEDGTFAATGRAGIEVGPDARPTLRRVRVARAGTAGVVVHERAAPVLEDCAVTDSAGSAMVVWTDAAPVVRAGALTGAGKNGVYLKGGAGGEFTDCVLGGSAYPAVYVAAGAAPVLRACTFRDCPGDATIEDPEQTSAVFADCVARGVAEVLVSGRGTAPPAGPNGVVEGSDAAGDAPEPPADLGTLLTELDALVGLARVKHDVATLVQLMQLVRRREEAGLTPPPLSRHLVFAGNPGTGKTTVARLYGRILAALGMLSRGHLVEADRGALVGEYVGHTAPRTTAIFRKALGGVLFIDEAYSLTSAGGSDFGQEAIATLVKLMEDHRDDIVVIVAGYPDEMHRFIDSNPGLDSRFNRTVVFEDYASVDLVRIVEHQAAAYEYTLDESARAGLLAYFESVPRDRRFGNGRSARQAFQEMTERHARRISAIAEVTPEDLVSLRAPDLPDLVPAAGDPARAAEPTAKG</sequence>
<evidence type="ECO:0000256" key="4">
    <source>
        <dbReference type="SAM" id="MobiDB-lite"/>
    </source>
</evidence>
<dbReference type="InterPro" id="IPR006626">
    <property type="entry name" value="PbH1"/>
</dbReference>
<reference evidence="6 7" key="1">
    <citation type="submission" date="2018-12" db="EMBL/GenBank/DDBJ databases">
        <title>Draft genome sequence of Embleya hyalina NBRC 13850T.</title>
        <authorList>
            <person name="Komaki H."/>
            <person name="Hosoyama A."/>
            <person name="Kimura A."/>
            <person name="Ichikawa N."/>
            <person name="Tamura T."/>
        </authorList>
    </citation>
    <scope>NUCLEOTIDE SEQUENCE [LARGE SCALE GENOMIC DNA]</scope>
    <source>
        <strain evidence="6 7">NBRC 13850</strain>
    </source>
</reference>
<dbReference type="Pfam" id="PF00004">
    <property type="entry name" value="AAA"/>
    <property type="match status" value="1"/>
</dbReference>
<evidence type="ECO:0000256" key="1">
    <source>
        <dbReference type="ARBA" id="ARBA00010378"/>
    </source>
</evidence>
<comment type="caution">
    <text evidence="6">The sequence shown here is derived from an EMBL/GenBank/DDBJ whole genome shotgun (WGS) entry which is preliminary data.</text>
</comment>
<dbReference type="InterPro" id="IPR041627">
    <property type="entry name" value="AAA_lid_6"/>
</dbReference>
<protein>
    <submittedName>
        <fullName evidence="6">Sporulation protein</fullName>
    </submittedName>
</protein>
<dbReference type="PRINTS" id="PR00819">
    <property type="entry name" value="CBXCFQXSUPER"/>
</dbReference>
<comment type="similarity">
    <text evidence="1">Belongs to the CbxX/CfxQ family.</text>
</comment>
<dbReference type="CDD" id="cd00009">
    <property type="entry name" value="AAA"/>
    <property type="match status" value="1"/>
</dbReference>
<dbReference type="InterPro" id="IPR012334">
    <property type="entry name" value="Pectin_lyas_fold"/>
</dbReference>
<dbReference type="InterPro" id="IPR039448">
    <property type="entry name" value="Beta_helix"/>
</dbReference>
<dbReference type="InterPro" id="IPR050773">
    <property type="entry name" value="CbxX/CfxQ_RuBisCO_ESX"/>
</dbReference>
<dbReference type="AlphaFoldDB" id="A0A401YXE0"/>
<dbReference type="GO" id="GO:0005524">
    <property type="term" value="F:ATP binding"/>
    <property type="evidence" value="ECO:0007669"/>
    <property type="project" value="UniProtKB-KW"/>
</dbReference>
<proteinExistence type="inferred from homology"/>
<dbReference type="Pfam" id="PF13229">
    <property type="entry name" value="Beta_helix"/>
    <property type="match status" value="2"/>
</dbReference>
<dbReference type="OrthoDB" id="9806903at2"/>
<dbReference type="RefSeq" id="WP_126641098.1">
    <property type="nucleotide sequence ID" value="NZ_BIFH01000032.1"/>
</dbReference>
<dbReference type="Gene3D" id="3.40.50.300">
    <property type="entry name" value="P-loop containing nucleotide triphosphate hydrolases"/>
    <property type="match status" value="1"/>
</dbReference>
<keyword evidence="2" id="KW-0547">Nucleotide-binding</keyword>
<dbReference type="SMART" id="SM00382">
    <property type="entry name" value="AAA"/>
    <property type="match status" value="1"/>
</dbReference>
<dbReference type="InterPro" id="IPR027417">
    <property type="entry name" value="P-loop_NTPase"/>
</dbReference>
<dbReference type="SUPFAM" id="SSF52540">
    <property type="entry name" value="P-loop containing nucleoside triphosphate hydrolases"/>
    <property type="match status" value="1"/>
</dbReference>
<name>A0A401YXE0_9ACTN</name>
<dbReference type="InterPro" id="IPR011050">
    <property type="entry name" value="Pectin_lyase_fold/virulence"/>
</dbReference>
<organism evidence="6 7">
    <name type="scientific">Embleya hyalina</name>
    <dbReference type="NCBI Taxonomy" id="516124"/>
    <lineage>
        <taxon>Bacteria</taxon>
        <taxon>Bacillati</taxon>
        <taxon>Actinomycetota</taxon>
        <taxon>Actinomycetes</taxon>
        <taxon>Kitasatosporales</taxon>
        <taxon>Streptomycetaceae</taxon>
        <taxon>Embleya</taxon>
    </lineage>
</organism>
<dbReference type="Gene3D" id="2.160.20.10">
    <property type="entry name" value="Single-stranded right-handed beta-helix, Pectin lyase-like"/>
    <property type="match status" value="2"/>
</dbReference>
<dbReference type="SUPFAM" id="SSF51126">
    <property type="entry name" value="Pectin lyase-like"/>
    <property type="match status" value="3"/>
</dbReference>
<dbReference type="GO" id="GO:0016887">
    <property type="term" value="F:ATP hydrolysis activity"/>
    <property type="evidence" value="ECO:0007669"/>
    <property type="project" value="InterPro"/>
</dbReference>
<evidence type="ECO:0000259" key="5">
    <source>
        <dbReference type="SMART" id="SM00382"/>
    </source>
</evidence>
<accession>A0A401YXE0</accession>
<dbReference type="FunFam" id="3.40.50.300:FF:000216">
    <property type="entry name" value="Type VII secretion ATPase EccA"/>
    <property type="match status" value="1"/>
</dbReference>
<feature type="region of interest" description="Disordered" evidence="4">
    <location>
        <begin position="1"/>
        <end position="25"/>
    </location>
</feature>
<evidence type="ECO:0000313" key="6">
    <source>
        <dbReference type="EMBL" id="GCD99282.1"/>
    </source>
</evidence>
<dbReference type="SMART" id="SM00710">
    <property type="entry name" value="PbH1"/>
    <property type="match status" value="11"/>
</dbReference>
<evidence type="ECO:0000313" key="7">
    <source>
        <dbReference type="Proteomes" id="UP000286931"/>
    </source>
</evidence>